<evidence type="ECO:0000313" key="3">
    <source>
        <dbReference type="EMBL" id="ESK56538.1"/>
    </source>
</evidence>
<evidence type="ECO:0008006" key="5">
    <source>
        <dbReference type="Google" id="ProtNLM"/>
    </source>
</evidence>
<dbReference type="InterPro" id="IPR010985">
    <property type="entry name" value="Ribbon_hlx_hlx"/>
</dbReference>
<protein>
    <recommendedName>
        <fullName evidence="5">DUF1778 domain-containing protein</fullName>
    </recommendedName>
</protein>
<dbReference type="Pfam" id="PF08681">
    <property type="entry name" value="TacA1"/>
    <property type="match status" value="1"/>
</dbReference>
<dbReference type="SUPFAM" id="SSF47598">
    <property type="entry name" value="Ribbon-helix-helix"/>
    <property type="match status" value="1"/>
</dbReference>
<dbReference type="Proteomes" id="UP000017404">
    <property type="component" value="Unassembled WGS sequence"/>
</dbReference>
<dbReference type="PATRIC" id="fig|1120928.5.peg.893"/>
<dbReference type="Gene3D" id="1.20.890.30">
    <property type="entry name" value="VCA0319-like"/>
    <property type="match status" value="1"/>
</dbReference>
<dbReference type="InterPro" id="IPR014795">
    <property type="entry name" value="TacA_1-like"/>
</dbReference>
<comment type="caution">
    <text evidence="3">The sequence shown here is derived from an EMBL/GenBank/DDBJ whole genome shotgun (WGS) entry which is preliminary data.</text>
</comment>
<evidence type="ECO:0000313" key="4">
    <source>
        <dbReference type="Proteomes" id="UP000017404"/>
    </source>
</evidence>
<sequence>MSAYHPRITARVDEQTQALLLQAANLLGMPSLNAFVLSAAIEKAKQVLIQEQSLQLNEKDVLALITALDQPIQVHSKLKQAAQHYRQTQE</sequence>
<dbReference type="GO" id="GO:0006355">
    <property type="term" value="P:regulation of DNA-templated transcription"/>
    <property type="evidence" value="ECO:0007669"/>
    <property type="project" value="InterPro"/>
</dbReference>
<dbReference type="InterPro" id="IPR013321">
    <property type="entry name" value="Arc_rbn_hlx_hlx"/>
</dbReference>
<accession>V2UP77</accession>
<dbReference type="STRING" id="202955.GCA_000759995_03147"/>
<comment type="similarity">
    <text evidence="2">Belongs to the TacA antitoxin family.</text>
</comment>
<dbReference type="Gene3D" id="1.10.1220.10">
    <property type="entry name" value="Met repressor-like"/>
    <property type="match status" value="1"/>
</dbReference>
<dbReference type="AlphaFoldDB" id="V2UP77"/>
<dbReference type="PANTHER" id="PTHR35401">
    <property type="entry name" value="COPG FAMILY HELIX-TURN-HELIX PROTEIN-RELATED-RELATED"/>
    <property type="match status" value="1"/>
</dbReference>
<reference evidence="3 4" key="1">
    <citation type="submission" date="2013-10" db="EMBL/GenBank/DDBJ databases">
        <title>The Genome Sequence of Acinetobacter tjernbergiae CIP107465.</title>
        <authorList>
            <consortium name="The Broad Institute Genomics Platform"/>
            <consortium name="The Broad Institute Genome Sequencing Center for Infectious Disease"/>
            <person name="Cerqueira G."/>
            <person name="Feldgarden M."/>
            <person name="Courvalin P."/>
            <person name="Grillot-Courvalin C."/>
            <person name="Clermont D."/>
            <person name="Rocha E."/>
            <person name="Yoon E.-J."/>
            <person name="Nemec A."/>
            <person name="Young S.K."/>
            <person name="Zeng Q."/>
            <person name="Gargeya S."/>
            <person name="Fitzgerald M."/>
            <person name="Abouelleil A."/>
            <person name="Alvarado L."/>
            <person name="Berlin A.M."/>
            <person name="Chapman S.B."/>
            <person name="Gainer-Dewar J."/>
            <person name="Goldberg J."/>
            <person name="Gnerre S."/>
            <person name="Griggs A."/>
            <person name="Gujja S."/>
            <person name="Hansen M."/>
            <person name="Howarth C."/>
            <person name="Imamovic A."/>
            <person name="Ireland A."/>
            <person name="Larimer J."/>
            <person name="McCowan C."/>
            <person name="Murphy C."/>
            <person name="Pearson M."/>
            <person name="Poon T.W."/>
            <person name="Priest M."/>
            <person name="Roberts A."/>
            <person name="Saif S."/>
            <person name="Shea T."/>
            <person name="Sykes S."/>
            <person name="Wortman J."/>
            <person name="Nusbaum C."/>
            <person name="Birren B."/>
        </authorList>
    </citation>
    <scope>NUCLEOTIDE SEQUENCE [LARGE SCALE GENOMIC DNA]</scope>
    <source>
        <strain evidence="3 4">CIP 107465</strain>
    </source>
</reference>
<dbReference type="RefSeq" id="WP_018677192.1">
    <property type="nucleotide sequence ID" value="NZ_AYEV01000007.1"/>
</dbReference>
<proteinExistence type="inferred from homology"/>
<organism evidence="3 4">
    <name type="scientific">Acinetobacter tjernbergiae DSM 14971 = CIP 107465</name>
    <dbReference type="NCBI Taxonomy" id="1120928"/>
    <lineage>
        <taxon>Bacteria</taxon>
        <taxon>Pseudomonadati</taxon>
        <taxon>Pseudomonadota</taxon>
        <taxon>Gammaproteobacteria</taxon>
        <taxon>Moraxellales</taxon>
        <taxon>Moraxellaceae</taxon>
        <taxon>Acinetobacter</taxon>
    </lineage>
</organism>
<keyword evidence="1" id="KW-1277">Toxin-antitoxin system</keyword>
<evidence type="ECO:0000256" key="2">
    <source>
        <dbReference type="ARBA" id="ARBA00049988"/>
    </source>
</evidence>
<dbReference type="eggNOG" id="COG4453">
    <property type="taxonomic scope" value="Bacteria"/>
</dbReference>
<dbReference type="PANTHER" id="PTHR35401:SF2">
    <property type="entry name" value="ABC-TYPE TRANSPORT SYSTEM"/>
    <property type="match status" value="1"/>
</dbReference>
<dbReference type="OrthoDB" id="5688377at2"/>
<gene>
    <name evidence="3" type="ORF">F990_00871</name>
</gene>
<name>V2UP77_9GAMM</name>
<keyword evidence="4" id="KW-1185">Reference proteome</keyword>
<dbReference type="EMBL" id="AYEV01000007">
    <property type="protein sequence ID" value="ESK56538.1"/>
    <property type="molecule type" value="Genomic_DNA"/>
</dbReference>
<evidence type="ECO:0000256" key="1">
    <source>
        <dbReference type="ARBA" id="ARBA00022649"/>
    </source>
</evidence>